<dbReference type="AlphaFoldDB" id="A0A1X2GR39"/>
<dbReference type="EMBL" id="MCGT01000005">
    <property type="protein sequence ID" value="ORX59526.1"/>
    <property type="molecule type" value="Genomic_DNA"/>
</dbReference>
<comment type="caution">
    <text evidence="1">The sequence shown here is derived from an EMBL/GenBank/DDBJ whole genome shotgun (WGS) entry which is preliminary data.</text>
</comment>
<sequence>MNRNDAALQAVLVPWLLTGSRQGEMVTCLVDLLTAIGQACKPWEVEAWVIQELGDLADWPQHLATMDRWVMLVLVTLQVFGRTVLEPLAERGDRALEMLGAWLPNVCKTALSMVAWLMDESRYVEAQAITNGVLDVICFYGSEQALEKTDTAIDLYLELFEKYGLTAMDLCKPYFEQFHPQHSVRQSALTTSNGKVTHHQQDHCECITRCLV</sequence>
<dbReference type="OrthoDB" id="10561722at2759"/>
<gene>
    <name evidence="1" type="ORF">DM01DRAFT_310372</name>
</gene>
<evidence type="ECO:0000313" key="2">
    <source>
        <dbReference type="Proteomes" id="UP000242146"/>
    </source>
</evidence>
<accession>A0A1X2GR39</accession>
<organism evidence="1 2">
    <name type="scientific">Hesseltinella vesiculosa</name>
    <dbReference type="NCBI Taxonomy" id="101127"/>
    <lineage>
        <taxon>Eukaryota</taxon>
        <taxon>Fungi</taxon>
        <taxon>Fungi incertae sedis</taxon>
        <taxon>Mucoromycota</taxon>
        <taxon>Mucoromycotina</taxon>
        <taxon>Mucoromycetes</taxon>
        <taxon>Mucorales</taxon>
        <taxon>Cunninghamellaceae</taxon>
        <taxon>Hesseltinella</taxon>
    </lineage>
</organism>
<reference evidence="1 2" key="1">
    <citation type="submission" date="2016-07" db="EMBL/GenBank/DDBJ databases">
        <title>Pervasive Adenine N6-methylation of Active Genes in Fungi.</title>
        <authorList>
            <consortium name="DOE Joint Genome Institute"/>
            <person name="Mondo S.J."/>
            <person name="Dannebaum R.O."/>
            <person name="Kuo R.C."/>
            <person name="Labutti K."/>
            <person name="Haridas S."/>
            <person name="Kuo A."/>
            <person name="Salamov A."/>
            <person name="Ahrendt S.R."/>
            <person name="Lipzen A."/>
            <person name="Sullivan W."/>
            <person name="Andreopoulos W.B."/>
            <person name="Clum A."/>
            <person name="Lindquist E."/>
            <person name="Daum C."/>
            <person name="Ramamoorthy G.K."/>
            <person name="Gryganskyi A."/>
            <person name="Culley D."/>
            <person name="Magnuson J.K."/>
            <person name="James T.Y."/>
            <person name="O'Malley M.A."/>
            <person name="Stajich J.E."/>
            <person name="Spatafora J.W."/>
            <person name="Visel A."/>
            <person name="Grigoriev I.V."/>
        </authorList>
    </citation>
    <scope>NUCLEOTIDE SEQUENCE [LARGE SCALE GENOMIC DNA]</scope>
    <source>
        <strain evidence="1 2">NRRL 3301</strain>
    </source>
</reference>
<protein>
    <submittedName>
        <fullName evidence="1">Uncharacterized protein</fullName>
    </submittedName>
</protein>
<evidence type="ECO:0000313" key="1">
    <source>
        <dbReference type="EMBL" id="ORX59526.1"/>
    </source>
</evidence>
<dbReference type="Proteomes" id="UP000242146">
    <property type="component" value="Unassembled WGS sequence"/>
</dbReference>
<name>A0A1X2GR39_9FUNG</name>
<keyword evidence="2" id="KW-1185">Reference proteome</keyword>
<proteinExistence type="predicted"/>